<dbReference type="InterPro" id="IPR006768">
    <property type="entry name" value="Cwf19-like_C_dom-1"/>
</dbReference>
<dbReference type="GO" id="GO:0000398">
    <property type="term" value="P:mRNA splicing, via spliceosome"/>
    <property type="evidence" value="ECO:0007669"/>
    <property type="project" value="TreeGrafter"/>
</dbReference>
<dbReference type="PANTHER" id="PTHR12072">
    <property type="entry name" value="CWF19, CELL CYCLE CONTROL PROTEIN"/>
    <property type="match status" value="1"/>
</dbReference>
<feature type="domain" description="Cwf19-like protein C-terminal" evidence="3">
    <location>
        <begin position="160"/>
        <end position="210"/>
    </location>
</feature>
<evidence type="ECO:0000313" key="6">
    <source>
        <dbReference type="Proteomes" id="UP001356427"/>
    </source>
</evidence>
<comment type="caution">
    <text evidence="5">The sequence shown here is derived from an EMBL/GenBank/DDBJ whole genome shotgun (WGS) entry which is preliminary data.</text>
</comment>
<reference evidence="5 6" key="1">
    <citation type="submission" date="2021-04" db="EMBL/GenBank/DDBJ databases">
        <authorList>
            <person name="De Guttry C."/>
            <person name="Zahm M."/>
            <person name="Klopp C."/>
            <person name="Cabau C."/>
            <person name="Louis A."/>
            <person name="Berthelot C."/>
            <person name="Parey E."/>
            <person name="Roest Crollius H."/>
            <person name="Montfort J."/>
            <person name="Robinson-Rechavi M."/>
            <person name="Bucao C."/>
            <person name="Bouchez O."/>
            <person name="Gislard M."/>
            <person name="Lluch J."/>
            <person name="Milhes M."/>
            <person name="Lampietro C."/>
            <person name="Lopez Roques C."/>
            <person name="Donnadieu C."/>
            <person name="Braasch I."/>
            <person name="Desvignes T."/>
            <person name="Postlethwait J."/>
            <person name="Bobe J."/>
            <person name="Wedekind C."/>
            <person name="Guiguen Y."/>
        </authorList>
    </citation>
    <scope>NUCLEOTIDE SEQUENCE [LARGE SCALE GENOMIC DNA]</scope>
    <source>
        <strain evidence="5">Cs_M1</strain>
        <tissue evidence="5">Blood</tissue>
    </source>
</reference>
<keyword evidence="6" id="KW-1185">Reference proteome</keyword>
<dbReference type="EMBL" id="JAGTTL010000033">
    <property type="protein sequence ID" value="KAK6296175.1"/>
    <property type="molecule type" value="Genomic_DNA"/>
</dbReference>
<dbReference type="Proteomes" id="UP001356427">
    <property type="component" value="Unassembled WGS sequence"/>
</dbReference>
<dbReference type="InterPro" id="IPR040194">
    <property type="entry name" value="Cwf19-like"/>
</dbReference>
<dbReference type="Pfam" id="PF04677">
    <property type="entry name" value="CwfJ_C_1"/>
    <property type="match status" value="1"/>
</dbReference>
<dbReference type="GO" id="GO:0071014">
    <property type="term" value="C:post-mRNA release spliceosomal complex"/>
    <property type="evidence" value="ECO:0007669"/>
    <property type="project" value="TreeGrafter"/>
</dbReference>
<name>A0AAN8KVI8_9TELE</name>
<organism evidence="5 6">
    <name type="scientific">Coregonus suidteri</name>
    <dbReference type="NCBI Taxonomy" id="861788"/>
    <lineage>
        <taxon>Eukaryota</taxon>
        <taxon>Metazoa</taxon>
        <taxon>Chordata</taxon>
        <taxon>Craniata</taxon>
        <taxon>Vertebrata</taxon>
        <taxon>Euteleostomi</taxon>
        <taxon>Actinopterygii</taxon>
        <taxon>Neopterygii</taxon>
        <taxon>Teleostei</taxon>
        <taxon>Protacanthopterygii</taxon>
        <taxon>Salmoniformes</taxon>
        <taxon>Salmonidae</taxon>
        <taxon>Coregoninae</taxon>
        <taxon>Coregonus</taxon>
    </lineage>
</organism>
<evidence type="ECO:0000259" key="3">
    <source>
        <dbReference type="Pfam" id="PF04676"/>
    </source>
</evidence>
<protein>
    <submittedName>
        <fullName evidence="5">Uncharacterized protein</fullName>
    </submittedName>
</protein>
<evidence type="ECO:0000256" key="2">
    <source>
        <dbReference type="SAM" id="MobiDB-lite"/>
    </source>
</evidence>
<accession>A0AAN8KVI8</accession>
<feature type="region of interest" description="Disordered" evidence="2">
    <location>
        <begin position="19"/>
        <end position="48"/>
    </location>
</feature>
<feature type="domain" description="Cwf19-like C-terminal" evidence="4">
    <location>
        <begin position="47"/>
        <end position="155"/>
    </location>
</feature>
<proteinExistence type="inferred from homology"/>
<evidence type="ECO:0000259" key="4">
    <source>
        <dbReference type="Pfam" id="PF04677"/>
    </source>
</evidence>
<dbReference type="InterPro" id="IPR006767">
    <property type="entry name" value="Cwf19-like_C_dom-2"/>
</dbReference>
<evidence type="ECO:0000256" key="1">
    <source>
        <dbReference type="ARBA" id="ARBA00006795"/>
    </source>
</evidence>
<dbReference type="PANTHER" id="PTHR12072:SF5">
    <property type="entry name" value="CWF19-LIKE PROTEIN 2"/>
    <property type="match status" value="1"/>
</dbReference>
<sequence length="214" mass="24315">MNKLGARLVKAEMMGNTKLKTSLESSLKAKENRAENAAQQPGKSDRKEHRRLAVTVEKCHHCFSNPELQKHLLITIGTKVYLSLPGGVSLTEGHCLIAPLQHHRSATGLDEDVWTEIQKAIMECDEEWAMRKKVVDLSSKDICHAVPGVCPISLSLIYNTSSPHYFVKEIVGGMLDVEPRIWRKSIRENFDDQQKKVLEFCQWWKPFDCTKTDS</sequence>
<comment type="similarity">
    <text evidence="1">Belongs to the CWF19 family.</text>
</comment>
<dbReference type="AlphaFoldDB" id="A0AAN8KVI8"/>
<gene>
    <name evidence="5" type="ORF">J4Q44_G00338880</name>
</gene>
<dbReference type="Pfam" id="PF04676">
    <property type="entry name" value="CwfJ_C_2"/>
    <property type="match status" value="1"/>
</dbReference>
<evidence type="ECO:0000313" key="5">
    <source>
        <dbReference type="EMBL" id="KAK6296175.1"/>
    </source>
</evidence>